<dbReference type="KEGG" id="ppf:Pput_1363"/>
<feature type="signal peptide" evidence="4">
    <location>
        <begin position="1"/>
        <end position="22"/>
    </location>
</feature>
<gene>
    <name evidence="5" type="ordered locus">Pput_1363</name>
</gene>
<evidence type="ECO:0000256" key="2">
    <source>
        <dbReference type="ARBA" id="ARBA00022448"/>
    </source>
</evidence>
<dbReference type="Gene3D" id="2.40.160.10">
    <property type="entry name" value="Porin"/>
    <property type="match status" value="1"/>
</dbReference>
<dbReference type="GO" id="GO:0015288">
    <property type="term" value="F:porin activity"/>
    <property type="evidence" value="ECO:0007669"/>
    <property type="project" value="TreeGrafter"/>
</dbReference>
<dbReference type="EMBL" id="CP000712">
    <property type="protein sequence ID" value="ABQ77521.1"/>
    <property type="molecule type" value="Genomic_DNA"/>
</dbReference>
<dbReference type="AlphaFoldDB" id="A5W061"/>
<proteinExistence type="inferred from homology"/>
<reference evidence="5" key="1">
    <citation type="submission" date="2007-05" db="EMBL/GenBank/DDBJ databases">
        <title>Complete sequence of Pseudomonas putida F1.</title>
        <authorList>
            <consortium name="US DOE Joint Genome Institute"/>
            <person name="Copeland A."/>
            <person name="Lucas S."/>
            <person name="Lapidus A."/>
            <person name="Barry K."/>
            <person name="Detter J.C."/>
            <person name="Glavina del Rio T."/>
            <person name="Hammon N."/>
            <person name="Israni S."/>
            <person name="Dalin E."/>
            <person name="Tice H."/>
            <person name="Pitluck S."/>
            <person name="Chain P."/>
            <person name="Malfatti S."/>
            <person name="Shin M."/>
            <person name="Vergez L."/>
            <person name="Schmutz J."/>
            <person name="Larimer F."/>
            <person name="Land M."/>
            <person name="Hauser L."/>
            <person name="Kyrpides N."/>
            <person name="Lykidis A."/>
            <person name="Parales R."/>
            <person name="Richardson P."/>
        </authorList>
    </citation>
    <scope>NUCLEOTIDE SEQUENCE [LARGE SCALE GENOMIC DNA]</scope>
    <source>
        <strain evidence="5">F1</strain>
    </source>
</reference>
<dbReference type="PANTHER" id="PTHR34596">
    <property type="entry name" value="CHITOPORIN"/>
    <property type="match status" value="1"/>
</dbReference>
<evidence type="ECO:0000256" key="1">
    <source>
        <dbReference type="ARBA" id="ARBA00009075"/>
    </source>
</evidence>
<organism evidence="5">
    <name type="scientific">Pseudomonas putida (strain ATCC 700007 / DSM 6899 / JCM 31910 / BCRC 17059 / LMG 24140 / F1)</name>
    <dbReference type="NCBI Taxonomy" id="351746"/>
    <lineage>
        <taxon>Bacteria</taxon>
        <taxon>Pseudomonadati</taxon>
        <taxon>Pseudomonadota</taxon>
        <taxon>Gammaproteobacteria</taxon>
        <taxon>Pseudomonadales</taxon>
        <taxon>Pseudomonadaceae</taxon>
        <taxon>Pseudomonas</taxon>
    </lineage>
</organism>
<dbReference type="Pfam" id="PF03573">
    <property type="entry name" value="OprD"/>
    <property type="match status" value="1"/>
</dbReference>
<dbReference type="InterPro" id="IPR023614">
    <property type="entry name" value="Porin_dom_sf"/>
</dbReference>
<comment type="similarity">
    <text evidence="1">Belongs to the outer membrane porin (Opr) (TC 1.B.25) family.</text>
</comment>
<dbReference type="GO" id="GO:0016020">
    <property type="term" value="C:membrane"/>
    <property type="evidence" value="ECO:0007669"/>
    <property type="project" value="InterPro"/>
</dbReference>
<sequence precursor="true">MNSKMRYAILLAGSTSVSPLLAAGFFEDSKSRLDIRNFYYNGDFREGTAVSKREEWVQGFLLQYESGFTQGSVGIGVDALGYLGIRLDSSADRTGSGLVPTTASGNAAHDYSKGGATAKVRVSKTELRYGTALPKVPVLQYNGSRLFPQYFQGTQISSSEFEGLTANVAQFNRTTAPDSTDQQHIALAAKNGRYPAVGIGDHFRYGGLNYKITPTLTLSYYHGELENVYEQNFLGINNRQKFGPGILEIDVRTFISDEAGDAKAGGVDNQTYTGLISYSLDSGHSLLATYQHLEGDTGFPYINNPYLPNYVQYHDFGEAGERSWQLRYGYDFKHIGLKGLSLFTDYIHGSHLNKRGGGAEWERDIDMTYEIPGVNGLTLRWRNATYRSDINRDIDENRLILNYTIALK</sequence>
<name>A5W061_PSEP1</name>
<evidence type="ECO:0000256" key="3">
    <source>
        <dbReference type="ARBA" id="ARBA00022729"/>
    </source>
</evidence>
<dbReference type="PANTHER" id="PTHR34596:SF2">
    <property type="entry name" value="CHITOPORIN"/>
    <property type="match status" value="1"/>
</dbReference>
<accession>A5W061</accession>
<dbReference type="eggNOG" id="ENOG502ZARH">
    <property type="taxonomic scope" value="Bacteria"/>
</dbReference>
<feature type="chain" id="PRO_5002688780" evidence="4">
    <location>
        <begin position="23"/>
        <end position="408"/>
    </location>
</feature>
<dbReference type="InterPro" id="IPR005318">
    <property type="entry name" value="OM_porin_bac"/>
</dbReference>
<protein>
    <submittedName>
        <fullName evidence="5">Outer membrane porin</fullName>
    </submittedName>
</protein>
<keyword evidence="2" id="KW-0813">Transport</keyword>
<evidence type="ECO:0000256" key="4">
    <source>
        <dbReference type="SAM" id="SignalP"/>
    </source>
</evidence>
<evidence type="ECO:0000313" key="5">
    <source>
        <dbReference type="EMBL" id="ABQ77521.1"/>
    </source>
</evidence>
<keyword evidence="3 4" id="KW-0732">Signal</keyword>
<dbReference type="HOGENOM" id="CLU_042378_2_1_6"/>